<dbReference type="AlphaFoldDB" id="V5YPF5"/>
<protein>
    <submittedName>
        <fullName evidence="1">Uncharacterized protein</fullName>
    </submittedName>
</protein>
<reference evidence="1" key="1">
    <citation type="journal article" date="2014" name="Microbiology">
        <title>A 2,4-dichlorophenoxyacetic acid degradation plasmid pM7012 discloses distribution of an unclassified megaplasmid group across bacterial species.</title>
        <authorList>
            <person name="Sakai Y."/>
            <person name="Ogawa N."/>
            <person name="Shimomura Y."/>
            <person name="Fujii T."/>
        </authorList>
    </citation>
    <scope>NUCLEOTIDE SEQUENCE</scope>
    <source>
        <strain evidence="1">M701</strain>
    </source>
</reference>
<evidence type="ECO:0000313" key="1">
    <source>
        <dbReference type="EMBL" id="BAO19198.1"/>
    </source>
</evidence>
<sequence>MKSTPTPWTHVGITTEELAVTFGPGRLKHEVTVPAGTKCRKLDGGDNPWVVSDLTFIADKNGGIYWDADHYGIRIPEEKITDIQPHG</sequence>
<reference evidence="1" key="2">
    <citation type="submission" date="2024-06" db="EMBL/GenBank/DDBJ databases">
        <authorList>
            <person name="Sakai Y."/>
            <person name="Fujii T."/>
        </authorList>
    </citation>
    <scope>NUCLEOTIDE SEQUENCE</scope>
    <source>
        <strain evidence="1">M701</strain>
        <plasmid evidence="1">pM7012</plasmid>
    </source>
</reference>
<keyword evidence="1" id="KW-0614">Plasmid</keyword>
<geneLocation type="plasmid" evidence="1">
    <name>pM7012</name>
</geneLocation>
<dbReference type="RefSeq" id="WP_023842739.1">
    <property type="nucleotide sequence ID" value="NC_022995.1"/>
</dbReference>
<organism evidence="1">
    <name type="scientific">Burkholderia sp. M701</name>
    <dbReference type="NCBI Taxonomy" id="326454"/>
    <lineage>
        <taxon>Bacteria</taxon>
        <taxon>Pseudomonadati</taxon>
        <taxon>Pseudomonadota</taxon>
        <taxon>Betaproteobacteria</taxon>
        <taxon>Burkholderiales</taxon>
        <taxon>Burkholderiaceae</taxon>
        <taxon>Burkholderia</taxon>
    </lineage>
</organism>
<name>V5YPF5_9BURK</name>
<dbReference type="EMBL" id="AB853026">
    <property type="protein sequence ID" value="BAO19198.1"/>
    <property type="molecule type" value="Genomic_DNA"/>
</dbReference>
<accession>V5YPF5</accession>
<proteinExistence type="predicted"/>